<keyword evidence="5" id="KW-0472">Membrane</keyword>
<dbReference type="Pfam" id="PF00534">
    <property type="entry name" value="Glycos_transf_1"/>
    <property type="match status" value="1"/>
</dbReference>
<name>A0A0M4LCW6_9GAMM</name>
<evidence type="ECO:0000256" key="6">
    <source>
        <dbReference type="ARBA" id="ARBA00022679"/>
    </source>
</evidence>
<dbReference type="UniPathway" id="UPA00958"/>
<dbReference type="InterPro" id="IPR001296">
    <property type="entry name" value="Glyco_trans_1"/>
</dbReference>
<evidence type="ECO:0000256" key="4">
    <source>
        <dbReference type="ARBA" id="ARBA00019077"/>
    </source>
</evidence>
<dbReference type="Gene3D" id="3.40.50.2000">
    <property type="entry name" value="Glycogen Phosphorylase B"/>
    <property type="match status" value="1"/>
</dbReference>
<dbReference type="InterPro" id="IPR007507">
    <property type="entry name" value="Glycos_transf_N"/>
</dbReference>
<dbReference type="KEGG" id="tsn:W908_03040"/>
<feature type="domain" description="3-deoxy-D-manno-octulosonic-acid transferase N-terminal" evidence="13">
    <location>
        <begin position="35"/>
        <end position="210"/>
    </location>
</feature>
<keyword evidence="5" id="KW-0997">Cell inner membrane</keyword>
<evidence type="ECO:0000256" key="9">
    <source>
        <dbReference type="PIRSR" id="PIRSR639901-1"/>
    </source>
</evidence>
<keyword evidence="11" id="KW-0448">Lipopolysaccharide biosynthesis</keyword>
<evidence type="ECO:0000256" key="10">
    <source>
        <dbReference type="PIRSR" id="PIRSR639901-2"/>
    </source>
</evidence>
<dbReference type="STRING" id="1125411.W908_03040"/>
<comment type="subcellular location">
    <subcellularLocation>
        <location evidence="1">Cell envelope</location>
    </subcellularLocation>
    <subcellularLocation>
        <location evidence="11">Cell membrane</location>
    </subcellularLocation>
</comment>
<dbReference type="AlphaFoldDB" id="A0A0M4LCW6"/>
<comment type="function">
    <text evidence="11">Involved in lipopolysaccharide (LPS) biosynthesis. Catalyzes the transfer of 3-deoxy-D-manno-octulosonate (Kdo) residue(s) from CMP-Kdo to lipid IV(A), the tetraacyldisaccharide-1,4'-bisphosphate precursor of lipid A.</text>
</comment>
<feature type="site" description="Transition state stabilizer" evidence="10">
    <location>
        <position position="208"/>
    </location>
</feature>
<organism evidence="14 15">
    <name type="scientific">Candidatus Pseudothioglobus singularis PS1</name>
    <dbReference type="NCBI Taxonomy" id="1125411"/>
    <lineage>
        <taxon>Bacteria</taxon>
        <taxon>Pseudomonadati</taxon>
        <taxon>Pseudomonadota</taxon>
        <taxon>Gammaproteobacteria</taxon>
        <taxon>Candidatus Pseudothioglobaceae</taxon>
        <taxon>Candidatus Pseudothioglobus</taxon>
    </lineage>
</organism>
<protein>
    <recommendedName>
        <fullName evidence="4 11">3-deoxy-D-manno-octulosonic acid transferase</fullName>
        <shortName evidence="11">Kdo transferase</shortName>
        <ecNumber evidence="3 11">2.4.99.12</ecNumber>
    </recommendedName>
    <alternativeName>
        <fullName evidence="7 11">Lipid IV(A) 3-deoxy-D-manno-octulosonic acid transferase</fullName>
    </alternativeName>
</protein>
<evidence type="ECO:0000256" key="5">
    <source>
        <dbReference type="ARBA" id="ARBA00022519"/>
    </source>
</evidence>
<dbReference type="GO" id="GO:0043842">
    <property type="term" value="F:Kdo transferase activity"/>
    <property type="evidence" value="ECO:0007669"/>
    <property type="project" value="UniProtKB-EC"/>
</dbReference>
<proteinExistence type="inferred from homology"/>
<dbReference type="InterPro" id="IPR038107">
    <property type="entry name" value="Glycos_transf_N_sf"/>
</dbReference>
<dbReference type="GO" id="GO:0030313">
    <property type="term" value="C:cell envelope"/>
    <property type="evidence" value="ECO:0007669"/>
    <property type="project" value="UniProtKB-SubCell"/>
</dbReference>
<dbReference type="Gene3D" id="3.40.50.11720">
    <property type="entry name" value="3-Deoxy-D-manno-octulosonic-acid transferase, N-terminal domain"/>
    <property type="match status" value="1"/>
</dbReference>
<feature type="domain" description="Glycosyl transferase family 1" evidence="12">
    <location>
        <begin position="251"/>
        <end position="397"/>
    </location>
</feature>
<dbReference type="RefSeq" id="WP_053819872.1">
    <property type="nucleotide sequence ID" value="NZ_CP006911.1"/>
</dbReference>
<dbReference type="EC" id="2.4.99.12" evidence="3 11"/>
<evidence type="ECO:0000256" key="2">
    <source>
        <dbReference type="ARBA" id="ARBA00004713"/>
    </source>
</evidence>
<evidence type="ECO:0000259" key="12">
    <source>
        <dbReference type="Pfam" id="PF00534"/>
    </source>
</evidence>
<evidence type="ECO:0000256" key="1">
    <source>
        <dbReference type="ARBA" id="ARBA00004196"/>
    </source>
</evidence>
<dbReference type="SUPFAM" id="SSF53756">
    <property type="entry name" value="UDP-Glycosyltransferase/glycogen phosphorylase"/>
    <property type="match status" value="1"/>
</dbReference>
<evidence type="ECO:0000256" key="7">
    <source>
        <dbReference type="ARBA" id="ARBA00031445"/>
    </source>
</evidence>
<dbReference type="OrthoDB" id="9789797at2"/>
<evidence type="ECO:0000256" key="8">
    <source>
        <dbReference type="ARBA" id="ARBA00049183"/>
    </source>
</evidence>
<dbReference type="GO" id="GO:0005886">
    <property type="term" value="C:plasma membrane"/>
    <property type="evidence" value="ECO:0007669"/>
    <property type="project" value="UniProtKB-SubCell"/>
</dbReference>
<comment type="pathway">
    <text evidence="2 11">Bacterial outer membrane biogenesis; LPS core biosynthesis.</text>
</comment>
<sequence>MNRFLYSLVFYFSIPFAIFRLLIKDTHDASWTRKLKNQFGIVEKITGRVIWTHCVSVGEFNASKPLIEKLMSQYPNHQIVISTTTITGFNAVNNHYKNNVKHCFFPFDIPFILESFIRKINPEICILLETEIWPNLINTLKKKNIPSALINARLSDKSFQRYDKYSAKLVKVSLNSLSLICAQNSFSSDRLISLGANQDKMITTGSLKFDSDNIIDDKSIKTLKKIIGERKITVFASTREGEEKQIIKSYINSADNINSLLIIIPRHPERFNEVFKLAKVGGLKVERRSTALECSKDTDILIGDTMGEMMSYYSVCDLAFIGGSLSDNGCQNMLEAASLSKPIIFGPSVFNFEEISKKLLMSDAAIQVANADELMSTISELLKSDQRREQLGVNAKKTFDQNRGAVNKILEVITPLIKI</sequence>
<evidence type="ECO:0000256" key="11">
    <source>
        <dbReference type="RuleBase" id="RU365103"/>
    </source>
</evidence>
<dbReference type="InterPro" id="IPR039901">
    <property type="entry name" value="Kdotransferase"/>
</dbReference>
<reference evidence="14 15" key="1">
    <citation type="journal article" date="2015" name="Genome Announc.">
        <title>Genome Sequence of 'Candidatus Thioglobus singularis' Strain PS1, a Mixotroph from the SUP05 Clade of Marine Gammaproteobacteria.</title>
        <authorList>
            <person name="Marshall K.T."/>
            <person name="Morris R.M."/>
        </authorList>
    </citation>
    <scope>NUCLEOTIDE SEQUENCE [LARGE SCALE GENOMIC DNA]</scope>
    <source>
        <strain evidence="14 15">PS1</strain>
    </source>
</reference>
<dbReference type="GO" id="GO:0009244">
    <property type="term" value="P:lipopolysaccharide core region biosynthetic process"/>
    <property type="evidence" value="ECO:0007669"/>
    <property type="project" value="UniProtKB-UniRule"/>
</dbReference>
<dbReference type="Proteomes" id="UP000068905">
    <property type="component" value="Chromosome"/>
</dbReference>
<dbReference type="FunFam" id="3.40.50.11720:FF:000001">
    <property type="entry name" value="3-deoxy-D-manno-octulosonic acid transferase"/>
    <property type="match status" value="1"/>
</dbReference>
<dbReference type="PANTHER" id="PTHR42755">
    <property type="entry name" value="3-DEOXY-MANNO-OCTULOSONATE CYTIDYLYLTRANSFERASE"/>
    <property type="match status" value="1"/>
</dbReference>
<dbReference type="GO" id="GO:0009245">
    <property type="term" value="P:lipid A biosynthetic process"/>
    <property type="evidence" value="ECO:0007669"/>
    <property type="project" value="TreeGrafter"/>
</dbReference>
<gene>
    <name evidence="14" type="ORF">W908_03040</name>
</gene>
<dbReference type="PANTHER" id="PTHR42755:SF1">
    <property type="entry name" value="3-DEOXY-D-MANNO-OCTULOSONIC ACID TRANSFERASE, MITOCHONDRIAL-RELATED"/>
    <property type="match status" value="1"/>
</dbReference>
<keyword evidence="15" id="KW-1185">Reference proteome</keyword>
<evidence type="ECO:0000256" key="3">
    <source>
        <dbReference type="ARBA" id="ARBA00012621"/>
    </source>
</evidence>
<feature type="active site" description="Proton acceptor" evidence="9">
    <location>
        <position position="59"/>
    </location>
</feature>
<accession>A0A0M4LCW6</accession>
<evidence type="ECO:0000313" key="14">
    <source>
        <dbReference type="EMBL" id="ALE01657.1"/>
    </source>
</evidence>
<keyword evidence="11" id="KW-1003">Cell membrane</keyword>
<dbReference type="EMBL" id="CP006911">
    <property type="protein sequence ID" value="ALE01657.1"/>
    <property type="molecule type" value="Genomic_DNA"/>
</dbReference>
<comment type="similarity">
    <text evidence="11">Belongs to the glycosyltransferase group 1 family.</text>
</comment>
<keyword evidence="6 11" id="KW-0808">Transferase</keyword>
<evidence type="ECO:0000259" key="13">
    <source>
        <dbReference type="Pfam" id="PF04413"/>
    </source>
</evidence>
<feature type="site" description="Transition state stabilizer" evidence="10">
    <location>
        <position position="129"/>
    </location>
</feature>
<comment type="catalytic activity">
    <reaction evidence="8 11">
        <text>lipid IVA (E. coli) + CMP-3-deoxy-beta-D-manno-octulosonate = alpha-Kdo-(2-&gt;6)-lipid IVA (E. coli) + CMP + H(+)</text>
        <dbReference type="Rhea" id="RHEA:28066"/>
        <dbReference type="ChEBI" id="CHEBI:15378"/>
        <dbReference type="ChEBI" id="CHEBI:58603"/>
        <dbReference type="ChEBI" id="CHEBI:60364"/>
        <dbReference type="ChEBI" id="CHEBI:60377"/>
        <dbReference type="ChEBI" id="CHEBI:85987"/>
        <dbReference type="EC" id="2.4.99.12"/>
    </reaction>
</comment>
<evidence type="ECO:0000313" key="15">
    <source>
        <dbReference type="Proteomes" id="UP000068905"/>
    </source>
</evidence>
<dbReference type="Pfam" id="PF04413">
    <property type="entry name" value="Glycos_transf_N"/>
    <property type="match status" value="1"/>
</dbReference>